<evidence type="ECO:0000256" key="5">
    <source>
        <dbReference type="ARBA" id="ARBA00022759"/>
    </source>
</evidence>
<feature type="compositionally biased region" description="Basic and acidic residues" evidence="7">
    <location>
        <begin position="803"/>
        <end position="814"/>
    </location>
</feature>
<keyword evidence="5 9" id="KW-0255">Endonuclease</keyword>
<organism evidence="9">
    <name type="scientific">Salmonella enterica</name>
    <name type="common">Salmonella choleraesuis</name>
    <dbReference type="NCBI Taxonomy" id="28901"/>
    <lineage>
        <taxon>Bacteria</taxon>
        <taxon>Pseudomonadati</taxon>
        <taxon>Pseudomonadota</taxon>
        <taxon>Gammaproteobacteria</taxon>
        <taxon>Enterobacterales</taxon>
        <taxon>Enterobacteriaceae</taxon>
        <taxon>Salmonella</taxon>
    </lineage>
</organism>
<dbReference type="GO" id="GO:0016787">
    <property type="term" value="F:hydrolase activity"/>
    <property type="evidence" value="ECO:0007669"/>
    <property type="project" value="UniProtKB-KW"/>
</dbReference>
<proteinExistence type="inferred from homology"/>
<evidence type="ECO:0000259" key="8">
    <source>
        <dbReference type="Pfam" id="PF05840"/>
    </source>
</evidence>
<feature type="domain" description="Replication gene A protein-like" evidence="8">
    <location>
        <begin position="177"/>
        <end position="479"/>
    </location>
</feature>
<evidence type="ECO:0000256" key="3">
    <source>
        <dbReference type="ARBA" id="ARBA00022705"/>
    </source>
</evidence>
<comment type="similarity">
    <text evidence="2">Belongs to the phage GPA family.</text>
</comment>
<dbReference type="GO" id="GO:0006260">
    <property type="term" value="P:DNA replication"/>
    <property type="evidence" value="ECO:0007669"/>
    <property type="project" value="UniProtKB-KW"/>
</dbReference>
<dbReference type="InterPro" id="IPR008766">
    <property type="entry name" value="Replication_gene_A-like"/>
</dbReference>
<reference evidence="9" key="1">
    <citation type="submission" date="2019-09" db="EMBL/GenBank/DDBJ databases">
        <authorList>
            <consortium name="PulseNet: The National Subtyping Network for Foodborne Disease Surveillance"/>
            <person name="Tarr C.L."/>
            <person name="Trees E."/>
            <person name="Katz L.S."/>
            <person name="Carleton-Romer H.A."/>
            <person name="Stroika S."/>
            <person name="Kucerova Z."/>
            <person name="Roache K.F."/>
            <person name="Sabol A.L."/>
            <person name="Besser J."/>
            <person name="Gerner-Smidt P."/>
        </authorList>
    </citation>
    <scope>NUCLEOTIDE SEQUENCE</scope>
    <source>
        <strain evidence="9">PNUSAS095135</strain>
    </source>
</reference>
<evidence type="ECO:0000256" key="4">
    <source>
        <dbReference type="ARBA" id="ARBA00022722"/>
    </source>
</evidence>
<comment type="function">
    <text evidence="1">Possible endonuclease which induces a single-strand cut and initiates DNA replication.</text>
</comment>
<evidence type="ECO:0000256" key="6">
    <source>
        <dbReference type="ARBA" id="ARBA00022801"/>
    </source>
</evidence>
<feature type="region of interest" description="Disordered" evidence="7">
    <location>
        <begin position="803"/>
        <end position="826"/>
    </location>
</feature>
<keyword evidence="3" id="KW-0235">DNA replication</keyword>
<evidence type="ECO:0000256" key="2">
    <source>
        <dbReference type="ARBA" id="ARBA00009260"/>
    </source>
</evidence>
<feature type="region of interest" description="Disordered" evidence="7">
    <location>
        <begin position="1"/>
        <end position="26"/>
    </location>
</feature>
<keyword evidence="4" id="KW-0540">Nuclease</keyword>
<dbReference type="AlphaFoldDB" id="A0A5Z0QZ01"/>
<dbReference type="GO" id="GO:0004519">
    <property type="term" value="F:endonuclease activity"/>
    <property type="evidence" value="ECO:0007669"/>
    <property type="project" value="UniProtKB-KW"/>
</dbReference>
<evidence type="ECO:0000256" key="7">
    <source>
        <dbReference type="SAM" id="MobiDB-lite"/>
    </source>
</evidence>
<dbReference type="Pfam" id="PF05840">
    <property type="entry name" value="Phage_GPA"/>
    <property type="match status" value="1"/>
</dbReference>
<comment type="caution">
    <text evidence="9">The sequence shown here is derived from an EMBL/GenBank/DDBJ whole genome shotgun (WGS) entry which is preliminary data.</text>
</comment>
<dbReference type="EMBL" id="AAKDYG010000014">
    <property type="protein sequence ID" value="ECR0192506.1"/>
    <property type="molecule type" value="Genomic_DNA"/>
</dbReference>
<protein>
    <submittedName>
        <fullName evidence="9">Replication endonuclease</fullName>
    </submittedName>
</protein>
<gene>
    <name evidence="9" type="ORF">F0712_19095</name>
</gene>
<evidence type="ECO:0000256" key="1">
    <source>
        <dbReference type="ARBA" id="ARBA00003293"/>
    </source>
</evidence>
<sequence length="840" mass="96311">MTVIRGRYTPTPPPPFPGKTPDTTDYPYPWNKPREAICIDRALPHDLYTAAREREARAHLEDDMRHKLYRLPQFMRLRIQGRIDEHEQQKGIHIAMLKWHDVIRRDLPLLNAVNDHYRIHIDNPMPSLWSWLNTSGVNAKHVADLQALSGRYNRLPEYTDEDVELLAQDIAIFTGAAMSEASEAAADLGDLAHAREVFAAGLRIAEHLKLPPTGADKFRRYKITDDDLYAGIMRMKDGRYWRRRLKRLAHRWREHLQIAFGDVGRQASTYCSKKQVTEWETQRKRTREILKKMELEDEDSGERISMADVHDASVSNPALRRVELMTRIRGFRDIATGAGFVCRFYTITAPSKYHARLHYGPRNHKWNHATPKDTQQYLFTLWQQIRADLARDGIQVFGLRVAEPHHDGTPHWHMLLFVRPEQADALTSTLETYATREDRDELNTQKGIKPRFEVKDIDEEAGGAVAYIVKYISKNIDGYAMEGEVDDESGKPCQITAKHATAWASLWGIRQFQFVGGAPVSVWRELRRLRDKELAEKMGTTFAGLHHAADDGDWETYVMLQGGPLVSRRDLTLRAWYDRQKQAGRYGLITEVIKGVYLQHEPGLDPIITHLKKWKVVKKQPTPDTAAELTGCSSFDLTVASATARTRVNNCTLDKKQPNQAQKTDSREAPVQMRIDQQIINSLGAESPPDENSAAGEHSSAIFSTLRVIPPQPHVQKNAITDEDAIRHLTMELRMRGIDEDEIPHVLMGRMISYGANEYLQVRNGHVVTVKRQRWCGHRECRRPLNEEDLRYGDEARCLAHSDPGRVAERRRTDTTGGQKQQQKRDDILLRINRLRGLSA</sequence>
<name>A0A5Z0QZ01_SALER</name>
<keyword evidence="6" id="KW-0378">Hydrolase</keyword>
<accession>A0A5Z0QZ01</accession>
<evidence type="ECO:0000313" key="9">
    <source>
        <dbReference type="EMBL" id="ECR0192506.1"/>
    </source>
</evidence>